<feature type="domain" description="Resolvase/invertase-type recombinase catalytic" evidence="2">
    <location>
        <begin position="16"/>
        <end position="168"/>
    </location>
</feature>
<dbReference type="PROSITE" id="PS51736">
    <property type="entry name" value="RECOMBINASES_3"/>
    <property type="match status" value="1"/>
</dbReference>
<organism evidence="4 5">
    <name type="scientific">Maridesulfovibrio hydrothermalis AM13 = DSM 14728</name>
    <dbReference type="NCBI Taxonomy" id="1121451"/>
    <lineage>
        <taxon>Bacteria</taxon>
        <taxon>Pseudomonadati</taxon>
        <taxon>Thermodesulfobacteriota</taxon>
        <taxon>Desulfovibrionia</taxon>
        <taxon>Desulfovibrionales</taxon>
        <taxon>Desulfovibrionaceae</taxon>
        <taxon>Maridesulfovibrio</taxon>
    </lineage>
</organism>
<dbReference type="InterPro" id="IPR025827">
    <property type="entry name" value="Zn_ribbon_recom_dom"/>
</dbReference>
<dbReference type="SUPFAM" id="SSF53041">
    <property type="entry name" value="Resolvase-like"/>
    <property type="match status" value="1"/>
</dbReference>
<dbReference type="Gene3D" id="3.40.50.1390">
    <property type="entry name" value="Resolvase, N-terminal catalytic domain"/>
    <property type="match status" value="1"/>
</dbReference>
<dbReference type="RefSeq" id="WP_015334939.1">
    <property type="nucleotide sequence ID" value="NC_020055.1"/>
</dbReference>
<evidence type="ECO:0000256" key="1">
    <source>
        <dbReference type="SAM" id="Coils"/>
    </source>
</evidence>
<dbReference type="GO" id="GO:0000150">
    <property type="term" value="F:DNA strand exchange activity"/>
    <property type="evidence" value="ECO:0007669"/>
    <property type="project" value="InterPro"/>
</dbReference>
<dbReference type="CDD" id="cd03768">
    <property type="entry name" value="SR_ResInv"/>
    <property type="match status" value="1"/>
</dbReference>
<dbReference type="Proteomes" id="UP000010808">
    <property type="component" value="Chromosome"/>
</dbReference>
<dbReference type="Pfam" id="PF07508">
    <property type="entry name" value="Recombinase"/>
    <property type="match status" value="1"/>
</dbReference>
<dbReference type="SMART" id="SM00857">
    <property type="entry name" value="Resolvase"/>
    <property type="match status" value="1"/>
</dbReference>
<keyword evidence="5" id="KW-1185">Reference proteome</keyword>
<dbReference type="PATRIC" id="fig|1121451.3.peg.314"/>
<dbReference type="InterPro" id="IPR011109">
    <property type="entry name" value="DNA_bind_recombinase_dom"/>
</dbReference>
<sequence>MLNNTNTQNGQRKTLRCAIYTRKSHEEGLEQEFNSLDAQREAGEAYIESQKLQGWKAIPYRYDDGGFSGGNMERPALQRLLADIDAGKIDVIVVYKIDRLSRSLLDFMKMIELFNEKEVSFVSVTQHFSTTDPTGRMFLGILITFAQYEREVIGERIRDKVAAAKRRGKYCGGPAVLGYDVDRVNKKLLVNQSEAPLVKLIFRRYTQVGSAKKVAQELGRQGYKTKSWTTKKGKERVGTEWNTAQVYRLLNNRLYIGEIAYKGNNYPGEHEALIDRNTWDKVQSLLAENNRTKMSKARVKMISPLSGVIRCGHCDSAMGITYTNKGDRRYSYYICEKDTKRVVSQCPIKRVPAGDIESVVLDQLGAVFRTPTLVAKTYFAAREIEKEERQRLQVQKKELEQSLQNVRQEALKLMSPDNNVPDRNSRLPSVNQQAVDLTKQLTNVSARLKVIDTEQISEGDFSNPDADNYNGTDGEIKDRQIFVANEQTTLAAPIDDVQTDVELTEPRFADAEYIVIGTEQMQILSGGGTTNLTVRRAVANTVAASHLADALVYSGYDYTGLVVDPIDEFETDESVWYKLALTQAELDSATQSAPLNLGAKAHDQTISFWRRCTVLPGTPVQNKIDIKLRLTGTENPIV</sequence>
<dbReference type="Gene3D" id="3.90.1750.20">
    <property type="entry name" value="Putative Large Serine Recombinase, Chain B, Domain 2"/>
    <property type="match status" value="1"/>
</dbReference>
<protein>
    <submittedName>
        <fullName evidence="4">Resolvase domain-containing protein (Modular protein)</fullName>
    </submittedName>
</protein>
<evidence type="ECO:0000259" key="3">
    <source>
        <dbReference type="PROSITE" id="PS51737"/>
    </source>
</evidence>
<accession>L0R6I8</accession>
<evidence type="ECO:0000313" key="4">
    <source>
        <dbReference type="EMBL" id="CCO22329.1"/>
    </source>
</evidence>
<dbReference type="PANTHER" id="PTHR30461:SF23">
    <property type="entry name" value="DNA RECOMBINASE-RELATED"/>
    <property type="match status" value="1"/>
</dbReference>
<dbReference type="HOGENOM" id="CLU_010686_18_3_7"/>
<dbReference type="EMBL" id="FO203522">
    <property type="protein sequence ID" value="CCO22329.1"/>
    <property type="molecule type" value="Genomic_DNA"/>
</dbReference>
<gene>
    <name evidence="4" type="ORF">DESAM_20038</name>
</gene>
<dbReference type="InterPro" id="IPR038109">
    <property type="entry name" value="DNA_bind_recomb_sf"/>
</dbReference>
<dbReference type="InterPro" id="IPR036162">
    <property type="entry name" value="Resolvase-like_N_sf"/>
</dbReference>
<dbReference type="eggNOG" id="COG1961">
    <property type="taxonomic scope" value="Bacteria"/>
</dbReference>
<feature type="domain" description="Recombinase" evidence="3">
    <location>
        <begin position="176"/>
        <end position="292"/>
    </location>
</feature>
<feature type="coiled-coil region" evidence="1">
    <location>
        <begin position="382"/>
        <end position="409"/>
    </location>
</feature>
<keyword evidence="1" id="KW-0175">Coiled coil</keyword>
<proteinExistence type="predicted"/>
<evidence type="ECO:0000313" key="5">
    <source>
        <dbReference type="Proteomes" id="UP000010808"/>
    </source>
</evidence>
<dbReference type="PANTHER" id="PTHR30461">
    <property type="entry name" value="DNA-INVERTASE FROM LAMBDOID PROPHAGE"/>
    <property type="match status" value="1"/>
</dbReference>
<evidence type="ECO:0000259" key="2">
    <source>
        <dbReference type="PROSITE" id="PS51736"/>
    </source>
</evidence>
<dbReference type="Pfam" id="PF13408">
    <property type="entry name" value="Zn_ribbon_recom"/>
    <property type="match status" value="1"/>
</dbReference>
<dbReference type="GO" id="GO:0003677">
    <property type="term" value="F:DNA binding"/>
    <property type="evidence" value="ECO:0007669"/>
    <property type="project" value="InterPro"/>
</dbReference>
<reference evidence="4 5" key="1">
    <citation type="submission" date="2012-10" db="EMBL/GenBank/DDBJ databases">
        <authorList>
            <person name="Genoscope - CEA"/>
        </authorList>
    </citation>
    <scope>NUCLEOTIDE SEQUENCE [LARGE SCALE GENOMIC DNA]</scope>
    <source>
        <strain evidence="5">AM13 / DSM 14728</strain>
    </source>
</reference>
<name>L0R6I8_9BACT</name>
<dbReference type="InterPro" id="IPR050639">
    <property type="entry name" value="SSR_resolvase"/>
</dbReference>
<dbReference type="AlphaFoldDB" id="L0R6I8"/>
<dbReference type="KEGG" id="dhy:DESAM_20038"/>
<dbReference type="InterPro" id="IPR006119">
    <property type="entry name" value="Resolv_N"/>
</dbReference>
<dbReference type="Pfam" id="PF00239">
    <property type="entry name" value="Resolvase"/>
    <property type="match status" value="1"/>
</dbReference>
<dbReference type="PROSITE" id="PS51737">
    <property type="entry name" value="RECOMBINASE_DNA_BIND"/>
    <property type="match status" value="1"/>
</dbReference>
<dbReference type="STRING" id="1121451.DESAM_20038"/>